<feature type="transmembrane region" description="Helical" evidence="1">
    <location>
        <begin position="97"/>
        <end position="114"/>
    </location>
</feature>
<comment type="caution">
    <text evidence="2">The sequence shown here is derived from an EMBL/GenBank/DDBJ whole genome shotgun (WGS) entry which is preliminary data.</text>
</comment>
<keyword evidence="1" id="KW-1133">Transmembrane helix</keyword>
<sequence length="205" mass="23891">MEIIDRKTFYQILIKALLKLVLAGLVIGLLHQFDILVAGILFVHLLRKVIPIIKIDGTKNYVLLTGMILTGIFGVMAEKWGIWNGYWEYHDLSNHRAFPYWLPFAWMLSFYFIYDLEQKLLEVVKIKRLFNKIILALVIAAIFPAFGEMITIALGVWTYSWPWQLFGVPIYAIIALVILHLFVQILLVFYCKKYQVSDPVYSMID</sequence>
<proteinExistence type="predicted"/>
<protein>
    <submittedName>
        <fullName evidence="2">Uncharacterized protein</fullName>
    </submittedName>
</protein>
<dbReference type="RefSeq" id="WP_377177924.1">
    <property type="nucleotide sequence ID" value="NZ_JBHTMY010000003.1"/>
</dbReference>
<gene>
    <name evidence="2" type="ORF">ACFQ39_08230</name>
</gene>
<feature type="transmembrane region" description="Helical" evidence="1">
    <location>
        <begin position="20"/>
        <end position="46"/>
    </location>
</feature>
<evidence type="ECO:0000313" key="3">
    <source>
        <dbReference type="Proteomes" id="UP001597201"/>
    </source>
</evidence>
<accession>A0ABW3Y4X9</accession>
<dbReference type="EMBL" id="JBHTMY010000003">
    <property type="protein sequence ID" value="MFD1315598.1"/>
    <property type="molecule type" value="Genomic_DNA"/>
</dbReference>
<evidence type="ECO:0000313" key="2">
    <source>
        <dbReference type="EMBL" id="MFD1315598.1"/>
    </source>
</evidence>
<keyword evidence="3" id="KW-1185">Reference proteome</keyword>
<keyword evidence="1" id="KW-0472">Membrane</keyword>
<keyword evidence="1" id="KW-0812">Transmembrane</keyword>
<dbReference type="Proteomes" id="UP001597201">
    <property type="component" value="Unassembled WGS sequence"/>
</dbReference>
<organism evidence="2 3">
    <name type="scientific">Namhaeicola litoreus</name>
    <dbReference type="NCBI Taxonomy" id="1052145"/>
    <lineage>
        <taxon>Bacteria</taxon>
        <taxon>Pseudomonadati</taxon>
        <taxon>Bacteroidota</taxon>
        <taxon>Flavobacteriia</taxon>
        <taxon>Flavobacteriales</taxon>
        <taxon>Flavobacteriaceae</taxon>
        <taxon>Namhaeicola</taxon>
    </lineage>
</organism>
<name>A0ABW3Y4X9_9FLAO</name>
<feature type="transmembrane region" description="Helical" evidence="1">
    <location>
        <begin position="170"/>
        <end position="191"/>
    </location>
</feature>
<reference evidence="3" key="1">
    <citation type="journal article" date="2019" name="Int. J. Syst. Evol. Microbiol.">
        <title>The Global Catalogue of Microorganisms (GCM) 10K type strain sequencing project: providing services to taxonomists for standard genome sequencing and annotation.</title>
        <authorList>
            <consortium name="The Broad Institute Genomics Platform"/>
            <consortium name="The Broad Institute Genome Sequencing Center for Infectious Disease"/>
            <person name="Wu L."/>
            <person name="Ma J."/>
        </authorList>
    </citation>
    <scope>NUCLEOTIDE SEQUENCE [LARGE SCALE GENOMIC DNA]</scope>
    <source>
        <strain evidence="3">CCUG 61485</strain>
    </source>
</reference>
<evidence type="ECO:0000256" key="1">
    <source>
        <dbReference type="SAM" id="Phobius"/>
    </source>
</evidence>
<feature type="transmembrane region" description="Helical" evidence="1">
    <location>
        <begin position="134"/>
        <end position="158"/>
    </location>
</feature>
<feature type="transmembrane region" description="Helical" evidence="1">
    <location>
        <begin position="58"/>
        <end position="77"/>
    </location>
</feature>